<keyword evidence="1 3" id="KW-0812">Transmembrane</keyword>
<name>A0A6P5IU97_PHACI</name>
<dbReference type="InterPro" id="IPR020394">
    <property type="entry name" value="Uncharacterised_FAM23-like_TM"/>
</dbReference>
<protein>
    <submittedName>
        <fullName evidence="3">Transmembrane protein 236</fullName>
    </submittedName>
</protein>
<dbReference type="RefSeq" id="XP_020822521.1">
    <property type="nucleotide sequence ID" value="XM_020966862.1"/>
</dbReference>
<dbReference type="FunCoup" id="A0A6P5IU97">
    <property type="interactions" value="3"/>
</dbReference>
<dbReference type="Proteomes" id="UP000515140">
    <property type="component" value="Unplaced"/>
</dbReference>
<feature type="transmembrane region" description="Helical" evidence="1">
    <location>
        <begin position="9"/>
        <end position="26"/>
    </location>
</feature>
<feature type="transmembrane region" description="Helical" evidence="1">
    <location>
        <begin position="46"/>
        <end position="69"/>
    </location>
</feature>
<feature type="transmembrane region" description="Helical" evidence="1">
    <location>
        <begin position="129"/>
        <end position="145"/>
    </location>
</feature>
<keyword evidence="1" id="KW-0472">Membrane</keyword>
<evidence type="ECO:0000256" key="1">
    <source>
        <dbReference type="SAM" id="Phobius"/>
    </source>
</evidence>
<feature type="transmembrane region" description="Helical" evidence="1">
    <location>
        <begin position="90"/>
        <end position="109"/>
    </location>
</feature>
<dbReference type="KEGG" id="pcw:110194490"/>
<organism evidence="2 3">
    <name type="scientific">Phascolarctos cinereus</name>
    <name type="common">Koala</name>
    <dbReference type="NCBI Taxonomy" id="38626"/>
    <lineage>
        <taxon>Eukaryota</taxon>
        <taxon>Metazoa</taxon>
        <taxon>Chordata</taxon>
        <taxon>Craniata</taxon>
        <taxon>Vertebrata</taxon>
        <taxon>Euteleostomi</taxon>
        <taxon>Mammalia</taxon>
        <taxon>Metatheria</taxon>
        <taxon>Diprotodontia</taxon>
        <taxon>Phascolarctidae</taxon>
        <taxon>Phascolarctos</taxon>
    </lineage>
</organism>
<keyword evidence="2" id="KW-1185">Reference proteome</keyword>
<dbReference type="AlphaFoldDB" id="A0A6P5IU97"/>
<evidence type="ECO:0000313" key="3">
    <source>
        <dbReference type="RefSeq" id="XP_020822521.1"/>
    </source>
</evidence>
<evidence type="ECO:0000313" key="2">
    <source>
        <dbReference type="Proteomes" id="UP000515140"/>
    </source>
</evidence>
<gene>
    <name evidence="3" type="primary">TMEM236</name>
</gene>
<keyword evidence="1" id="KW-1133">Transmembrane helix</keyword>
<accession>A0A6P5IU97</accession>
<feature type="transmembrane region" description="Helical" evidence="1">
    <location>
        <begin position="242"/>
        <end position="259"/>
    </location>
</feature>
<dbReference type="GeneID" id="110194490"/>
<dbReference type="PANTHER" id="PTHR31453">
    <property type="entry name" value="TRANSMEMBRANE PROTEIN 236"/>
    <property type="match status" value="1"/>
</dbReference>
<dbReference type="PANTHER" id="PTHR31453:SF2">
    <property type="entry name" value="TRANSMEMBRANE PROTEIN 236"/>
    <property type="match status" value="1"/>
</dbReference>
<dbReference type="InParanoid" id="A0A6P5IU97"/>
<reference evidence="3" key="1">
    <citation type="submission" date="2025-08" db="UniProtKB">
        <authorList>
            <consortium name="RefSeq"/>
        </authorList>
    </citation>
    <scope>IDENTIFICATION</scope>
    <source>
        <tissue evidence="3">Spleen</tissue>
    </source>
</reference>
<proteinExistence type="predicted"/>
<sequence>MVSGKLIKLLVYEILELAAFSVPTLVMAEQFASAFQRTEDSAERTFYWLIVSVSIVYVALVTLIVWVPVKVLLYKKHRLCSKIKQWRPPLMMCVALTTLPCFAFSIAVTEVCPKNASNTSVLPDTLPDLPVSVVLASLIIVDIIEKLRKYPLRGKPIKNEDSHIHMTNLQQVKTVTEQVKPREENHAVPQPANRSSFGSGILRAMSQQDKRAEIFLSSFITWSDTIEMLRVSGHSAVFKSGWIYPVYIFSYISLLRIIVAPQNSLVRSLGVFLQDFPFMLVRISLIADLGTITPIIGLLKNILVTLSYFYFNYLTTFRVFAASERTSF</sequence>
<dbReference type="CTD" id="653567"/>